<evidence type="ECO:0000313" key="6">
    <source>
        <dbReference type="Proteomes" id="UP001301442"/>
    </source>
</evidence>
<dbReference type="Proteomes" id="UP001301442">
    <property type="component" value="Chromosome"/>
</dbReference>
<evidence type="ECO:0000313" key="5">
    <source>
        <dbReference type="EMBL" id="WOH36814.1"/>
    </source>
</evidence>
<gene>
    <name evidence="5" type="ORF">RI844_15765</name>
</gene>
<feature type="domain" description="Quercetin 2,3-dioxygenase C-terminal cupin" evidence="4">
    <location>
        <begin position="145"/>
        <end position="232"/>
    </location>
</feature>
<dbReference type="PANTHER" id="PTHR43212">
    <property type="entry name" value="QUERCETIN 2,3-DIOXYGENASE"/>
    <property type="match status" value="1"/>
</dbReference>
<accession>A0ABZ0GM93</accession>
<dbReference type="Gene3D" id="2.60.120.10">
    <property type="entry name" value="Jelly Rolls"/>
    <property type="match status" value="2"/>
</dbReference>
<dbReference type="InterPro" id="IPR011051">
    <property type="entry name" value="RmlC_Cupin_sf"/>
</dbReference>
<name>A0ABZ0GM93_9GAMM</name>
<evidence type="ECO:0000259" key="3">
    <source>
        <dbReference type="Pfam" id="PF02678"/>
    </source>
</evidence>
<evidence type="ECO:0000256" key="2">
    <source>
        <dbReference type="RuleBase" id="RU003457"/>
    </source>
</evidence>
<dbReference type="InterPro" id="IPR041602">
    <property type="entry name" value="Quercetinase_C"/>
</dbReference>
<dbReference type="PIRSF" id="PIRSF006232">
    <property type="entry name" value="Pirin"/>
    <property type="match status" value="1"/>
</dbReference>
<dbReference type="SUPFAM" id="SSF51182">
    <property type="entry name" value="RmlC-like cupins"/>
    <property type="match status" value="1"/>
</dbReference>
<protein>
    <submittedName>
        <fullName evidence="5">Pirin family protein</fullName>
    </submittedName>
</protein>
<sequence>MIKHYPYKKLGSANHGWLKSKHHFSFANYYNPTRMGFGKLRVVNDDWVEPGMGFPSHPHRNMEIISFIRTGAISHQDSAGNKGITKEGEIQVMSAGTGIVHSEYNRTKKPLTFYQIWIETNKFNVTPRWESKKFPTKDASELMLLASGYPEDKNKALFINQEARIYAGKLAKGSIIEHDIKHQAYILASAGMFKVEDSSANITMHKGDGAEISQTKSIRLRASTDCEIIIIDTIE</sequence>
<organism evidence="5 6">
    <name type="scientific">Thalassotalea fonticola</name>
    <dbReference type="NCBI Taxonomy" id="3065649"/>
    <lineage>
        <taxon>Bacteria</taxon>
        <taxon>Pseudomonadati</taxon>
        <taxon>Pseudomonadota</taxon>
        <taxon>Gammaproteobacteria</taxon>
        <taxon>Alteromonadales</taxon>
        <taxon>Colwelliaceae</taxon>
        <taxon>Thalassotalea</taxon>
    </lineage>
</organism>
<evidence type="ECO:0000259" key="4">
    <source>
        <dbReference type="Pfam" id="PF17954"/>
    </source>
</evidence>
<dbReference type="Pfam" id="PF17954">
    <property type="entry name" value="Pirin_C_2"/>
    <property type="match status" value="1"/>
</dbReference>
<dbReference type="RefSeq" id="WP_348395626.1">
    <property type="nucleotide sequence ID" value="NZ_CP136600.1"/>
</dbReference>
<dbReference type="Pfam" id="PF02678">
    <property type="entry name" value="Pirin"/>
    <property type="match status" value="1"/>
</dbReference>
<comment type="similarity">
    <text evidence="1 2">Belongs to the pirin family.</text>
</comment>
<proteinExistence type="inferred from homology"/>
<dbReference type="InterPro" id="IPR014710">
    <property type="entry name" value="RmlC-like_jellyroll"/>
</dbReference>
<dbReference type="PANTHER" id="PTHR43212:SF3">
    <property type="entry name" value="QUERCETIN 2,3-DIOXYGENASE"/>
    <property type="match status" value="1"/>
</dbReference>
<dbReference type="InterPro" id="IPR012093">
    <property type="entry name" value="Pirin"/>
</dbReference>
<dbReference type="EMBL" id="CP136600">
    <property type="protein sequence ID" value="WOH36814.1"/>
    <property type="molecule type" value="Genomic_DNA"/>
</dbReference>
<feature type="domain" description="Pirin N-terminal" evidence="3">
    <location>
        <begin position="12"/>
        <end position="118"/>
    </location>
</feature>
<reference evidence="5 6" key="1">
    <citation type="submission" date="2023-09" db="EMBL/GenBank/DDBJ databases">
        <authorList>
            <person name="Qi X."/>
        </authorList>
    </citation>
    <scope>NUCLEOTIDE SEQUENCE [LARGE SCALE GENOMIC DNA]</scope>
    <source>
        <strain evidence="5 6">S1-1</strain>
    </source>
</reference>
<keyword evidence="6" id="KW-1185">Reference proteome</keyword>
<evidence type="ECO:0000256" key="1">
    <source>
        <dbReference type="ARBA" id="ARBA00008416"/>
    </source>
</evidence>
<dbReference type="CDD" id="cd02910">
    <property type="entry name" value="cupin_Yhhw_N"/>
    <property type="match status" value="1"/>
</dbReference>
<dbReference type="InterPro" id="IPR003829">
    <property type="entry name" value="Pirin_N_dom"/>
</dbReference>